<organism evidence="1 2">
    <name type="scientific">Fasciolopsis buskii</name>
    <dbReference type="NCBI Taxonomy" id="27845"/>
    <lineage>
        <taxon>Eukaryota</taxon>
        <taxon>Metazoa</taxon>
        <taxon>Spiralia</taxon>
        <taxon>Lophotrochozoa</taxon>
        <taxon>Platyhelminthes</taxon>
        <taxon>Trematoda</taxon>
        <taxon>Digenea</taxon>
        <taxon>Plagiorchiida</taxon>
        <taxon>Echinostomata</taxon>
        <taxon>Echinostomatoidea</taxon>
        <taxon>Fasciolidae</taxon>
        <taxon>Fasciolopsis</taxon>
    </lineage>
</organism>
<evidence type="ECO:0000313" key="2">
    <source>
        <dbReference type="Proteomes" id="UP000728185"/>
    </source>
</evidence>
<comment type="caution">
    <text evidence="1">The sequence shown here is derived from an EMBL/GenBank/DDBJ whole genome shotgun (WGS) entry which is preliminary data.</text>
</comment>
<proteinExistence type="predicted"/>
<dbReference type="EMBL" id="LUCM01000118">
    <property type="protein sequence ID" value="KAA0201087.1"/>
    <property type="molecule type" value="Genomic_DNA"/>
</dbReference>
<sequence>MIRIALSNAKIIFCYFRSRSYSANSFLIPCHARFDGFNVDNGQPVRIDEWSIAPRCDSKGTSFGGSGDIEKLLHNLKPQLVHLARCSKPSTLSPILGYAYLANGSLSGEFNLLECKPSVNVVDRPPGWFVVQLVSDRPRGTNLTALVGTLTDRTGESGLSLQWIRVVTRQLVDTLIWLHDRNMGHRNLQVRFCPIYSTSTGFRFRIPTFFNLYSVNCLNKYYRVEPTSLRYPSPKQAVSKLPVASLVVTLGTFKS</sequence>
<dbReference type="OrthoDB" id="10484165at2759"/>
<keyword evidence="2" id="KW-1185">Reference proteome</keyword>
<reference evidence="1" key="1">
    <citation type="submission" date="2019-05" db="EMBL/GenBank/DDBJ databases">
        <title>Annotation for the trematode Fasciolopsis buski.</title>
        <authorList>
            <person name="Choi Y.-J."/>
        </authorList>
    </citation>
    <scope>NUCLEOTIDE SEQUENCE</scope>
    <source>
        <strain evidence="1">HT</strain>
        <tissue evidence="1">Whole worm</tissue>
    </source>
</reference>
<protein>
    <submittedName>
        <fullName evidence="1">Uncharacterized protein</fullName>
    </submittedName>
</protein>
<name>A0A8E0S8L3_9TREM</name>
<gene>
    <name evidence="1" type="ORF">FBUS_08729</name>
</gene>
<dbReference type="AlphaFoldDB" id="A0A8E0S8L3"/>
<dbReference type="Proteomes" id="UP000728185">
    <property type="component" value="Unassembled WGS sequence"/>
</dbReference>
<evidence type="ECO:0000313" key="1">
    <source>
        <dbReference type="EMBL" id="KAA0201087.1"/>
    </source>
</evidence>
<accession>A0A8E0S8L3</accession>